<evidence type="ECO:0000256" key="4">
    <source>
        <dbReference type="ARBA" id="ARBA00022491"/>
    </source>
</evidence>
<evidence type="ECO:0000256" key="6">
    <source>
        <dbReference type="ARBA" id="ARBA00023163"/>
    </source>
</evidence>
<dbReference type="PANTHER" id="PTHR31734">
    <property type="entry name" value="AUXIN-RESPONSIVE PROTEIN IAA17"/>
    <property type="match status" value="1"/>
</dbReference>
<keyword evidence="7 10" id="KW-0539">Nucleus</keyword>
<dbReference type="Gene3D" id="3.10.20.90">
    <property type="entry name" value="Phosphatidylinositol 3-kinase Catalytic Subunit, Chain A, domain 1"/>
    <property type="match status" value="1"/>
</dbReference>
<evidence type="ECO:0000256" key="7">
    <source>
        <dbReference type="ARBA" id="ARBA00023242"/>
    </source>
</evidence>
<dbReference type="GO" id="GO:0009734">
    <property type="term" value="P:auxin-activated signaling pathway"/>
    <property type="evidence" value="ECO:0007669"/>
    <property type="project" value="UniProtKB-UniRule"/>
</dbReference>
<evidence type="ECO:0000259" key="12">
    <source>
        <dbReference type="PROSITE" id="PS51745"/>
    </source>
</evidence>
<dbReference type="GO" id="GO:0006355">
    <property type="term" value="P:regulation of DNA-templated transcription"/>
    <property type="evidence" value="ECO:0007669"/>
    <property type="project" value="InterPro"/>
</dbReference>
<dbReference type="EMBL" id="JAMSHJ010000004">
    <property type="protein sequence ID" value="KAI5415406.1"/>
    <property type="molecule type" value="Genomic_DNA"/>
</dbReference>
<feature type="region of interest" description="Disordered" evidence="11">
    <location>
        <begin position="1"/>
        <end position="23"/>
    </location>
</feature>
<evidence type="ECO:0000256" key="10">
    <source>
        <dbReference type="RuleBase" id="RU004549"/>
    </source>
</evidence>
<keyword evidence="6 10" id="KW-0804">Transcription</keyword>
<dbReference type="OrthoDB" id="652411at2759"/>
<dbReference type="PROSITE" id="PS51745">
    <property type="entry name" value="PB1"/>
    <property type="match status" value="1"/>
</dbReference>
<sequence length="193" mass="21947">METSNQIEVHQTQSSSSSSSSIDSNNYNYPSAISSICKTTDLSTDLKLGLSISPSSQSQLPFNSTTTSSKEETLDWPPINKSILRRNTLVEKQNHSVIQRQRSLFVKVYMEGIPIGRKLNLLEHHSYDELVKALCHMFRTIILCPNSQPLSSWNFHVLTYEDQEGDWMMVGDVPWEMFLSSVKRLKITRADSC</sequence>
<comment type="subunit">
    <text evidence="3 10">Homodimers and heterodimers.</text>
</comment>
<comment type="subcellular location">
    <subcellularLocation>
        <location evidence="1 10">Nucleus</location>
    </subcellularLocation>
</comment>
<dbReference type="Gramene" id="Psat04G0073900-T2">
    <property type="protein sequence ID" value="KAI5415406.1"/>
    <property type="gene ID" value="KIW84_040739"/>
</dbReference>
<reference evidence="13 14" key="1">
    <citation type="journal article" date="2022" name="Nat. Genet.">
        <title>Improved pea reference genome and pan-genome highlight genomic features and evolutionary characteristics.</title>
        <authorList>
            <person name="Yang T."/>
            <person name="Liu R."/>
            <person name="Luo Y."/>
            <person name="Hu S."/>
            <person name="Wang D."/>
            <person name="Wang C."/>
            <person name="Pandey M.K."/>
            <person name="Ge S."/>
            <person name="Xu Q."/>
            <person name="Li N."/>
            <person name="Li G."/>
            <person name="Huang Y."/>
            <person name="Saxena R.K."/>
            <person name="Ji Y."/>
            <person name="Li M."/>
            <person name="Yan X."/>
            <person name="He Y."/>
            <person name="Liu Y."/>
            <person name="Wang X."/>
            <person name="Xiang C."/>
            <person name="Varshney R.K."/>
            <person name="Ding H."/>
            <person name="Gao S."/>
            <person name="Zong X."/>
        </authorList>
    </citation>
    <scope>NUCLEOTIDE SEQUENCE [LARGE SCALE GENOMIC DNA]</scope>
    <source>
        <strain evidence="13 14">cv. Zhongwan 6</strain>
    </source>
</reference>
<evidence type="ECO:0000256" key="9">
    <source>
        <dbReference type="ARBA" id="ARBA00025283"/>
    </source>
</evidence>
<dbReference type="Proteomes" id="UP001058974">
    <property type="component" value="Chromosome 4"/>
</dbReference>
<evidence type="ECO:0000256" key="8">
    <source>
        <dbReference type="ARBA" id="ARBA00023294"/>
    </source>
</evidence>
<dbReference type="Gramene" id="Psat04G0073900-T1">
    <property type="protein sequence ID" value="KAI5415405.1"/>
    <property type="gene ID" value="KIW84_040739"/>
</dbReference>
<dbReference type="InterPro" id="IPR003311">
    <property type="entry name" value="AUX_IAA"/>
</dbReference>
<organism evidence="13 14">
    <name type="scientific">Pisum sativum</name>
    <name type="common">Garden pea</name>
    <name type="synonym">Lathyrus oleraceus</name>
    <dbReference type="NCBI Taxonomy" id="3888"/>
    <lineage>
        <taxon>Eukaryota</taxon>
        <taxon>Viridiplantae</taxon>
        <taxon>Streptophyta</taxon>
        <taxon>Embryophyta</taxon>
        <taxon>Tracheophyta</taxon>
        <taxon>Spermatophyta</taxon>
        <taxon>Magnoliopsida</taxon>
        <taxon>eudicotyledons</taxon>
        <taxon>Gunneridae</taxon>
        <taxon>Pentapetalae</taxon>
        <taxon>rosids</taxon>
        <taxon>fabids</taxon>
        <taxon>Fabales</taxon>
        <taxon>Fabaceae</taxon>
        <taxon>Papilionoideae</taxon>
        <taxon>50 kb inversion clade</taxon>
        <taxon>NPAAA clade</taxon>
        <taxon>Hologalegina</taxon>
        <taxon>IRL clade</taxon>
        <taxon>Fabeae</taxon>
        <taxon>Lathyrus</taxon>
    </lineage>
</organism>
<feature type="compositionally biased region" description="Polar residues" evidence="11">
    <location>
        <begin position="1"/>
        <end position="13"/>
    </location>
</feature>
<dbReference type="InterPro" id="IPR053793">
    <property type="entry name" value="PB1-like"/>
</dbReference>
<keyword evidence="5 10" id="KW-0805">Transcription regulation</keyword>
<proteinExistence type="inferred from homology"/>
<dbReference type="PANTHER" id="PTHR31734:SF94">
    <property type="entry name" value="AUXIN-RESPONSIVE PROTEIN IAA30"/>
    <property type="match status" value="1"/>
</dbReference>
<keyword evidence="4 10" id="KW-0678">Repressor</keyword>
<dbReference type="GO" id="GO:0005634">
    <property type="term" value="C:nucleus"/>
    <property type="evidence" value="ECO:0007669"/>
    <property type="project" value="UniProtKB-SubCell"/>
</dbReference>
<comment type="function">
    <text evidence="9">Aux/IAA proteins are short-lived transcriptional factors that function as repressors of early auxin response genes at low auxin concentrations. Repression is thought to result from the interaction with auxin response factors (ARFs), proteins that bind to the auxin-responsive promoter element (AuxRE). Formation of heterodimers with ARF proteins may alter their ability to modulate early auxin response genes expression.</text>
</comment>
<evidence type="ECO:0000256" key="5">
    <source>
        <dbReference type="ARBA" id="ARBA00023015"/>
    </source>
</evidence>
<keyword evidence="14" id="KW-1185">Reference proteome</keyword>
<keyword evidence="8 10" id="KW-0927">Auxin signaling pathway</keyword>
<evidence type="ECO:0000256" key="2">
    <source>
        <dbReference type="ARBA" id="ARBA00006728"/>
    </source>
</evidence>
<feature type="region of interest" description="Disordered" evidence="11">
    <location>
        <begin position="54"/>
        <end position="73"/>
    </location>
</feature>
<evidence type="ECO:0000256" key="3">
    <source>
        <dbReference type="ARBA" id="ARBA00011726"/>
    </source>
</evidence>
<dbReference type="Pfam" id="PF02309">
    <property type="entry name" value="AUX_IAA"/>
    <property type="match status" value="1"/>
</dbReference>
<comment type="caution">
    <text evidence="13">The sequence shown here is derived from an EMBL/GenBank/DDBJ whole genome shotgun (WGS) entry which is preliminary data.</text>
</comment>
<name>A0A9D4XAV5_PEA</name>
<dbReference type="AlphaFoldDB" id="A0A9D4XAV5"/>
<evidence type="ECO:0000256" key="1">
    <source>
        <dbReference type="ARBA" id="ARBA00004123"/>
    </source>
</evidence>
<accession>A0A9D4XAV5</accession>
<dbReference type="SUPFAM" id="SSF54277">
    <property type="entry name" value="CAD &amp; PB1 domains"/>
    <property type="match status" value="1"/>
</dbReference>
<dbReference type="InterPro" id="IPR033389">
    <property type="entry name" value="AUX/IAA_dom"/>
</dbReference>
<evidence type="ECO:0000313" key="14">
    <source>
        <dbReference type="Proteomes" id="UP001058974"/>
    </source>
</evidence>
<feature type="domain" description="PB1" evidence="12">
    <location>
        <begin position="103"/>
        <end position="192"/>
    </location>
</feature>
<protein>
    <recommendedName>
        <fullName evidence="10">Auxin-induced protein</fullName>
    </recommendedName>
</protein>
<comment type="similarity">
    <text evidence="2 10">Belongs to the Aux/IAA family.</text>
</comment>
<evidence type="ECO:0000313" key="13">
    <source>
        <dbReference type="EMBL" id="KAI5415405.1"/>
    </source>
</evidence>
<dbReference type="EMBL" id="JAMSHJ010000004">
    <property type="protein sequence ID" value="KAI5415405.1"/>
    <property type="molecule type" value="Genomic_DNA"/>
</dbReference>
<evidence type="ECO:0000256" key="11">
    <source>
        <dbReference type="SAM" id="MobiDB-lite"/>
    </source>
</evidence>
<gene>
    <name evidence="13" type="ORF">KIW84_040739</name>
</gene>